<proteinExistence type="predicted"/>
<accession>A0A9P5WWA0</accession>
<name>A0A9P5WWA0_9AGAR</name>
<dbReference type="Proteomes" id="UP000807342">
    <property type="component" value="Unassembled WGS sequence"/>
</dbReference>
<evidence type="ECO:0000313" key="1">
    <source>
        <dbReference type="EMBL" id="KAF9439888.1"/>
    </source>
</evidence>
<reference evidence="1" key="1">
    <citation type="submission" date="2020-11" db="EMBL/GenBank/DDBJ databases">
        <authorList>
            <consortium name="DOE Joint Genome Institute"/>
            <person name="Ahrendt S."/>
            <person name="Riley R."/>
            <person name="Andreopoulos W."/>
            <person name="Labutti K."/>
            <person name="Pangilinan J."/>
            <person name="Ruiz-Duenas F.J."/>
            <person name="Barrasa J.M."/>
            <person name="Sanchez-Garcia M."/>
            <person name="Camarero S."/>
            <person name="Miyauchi S."/>
            <person name="Serrano A."/>
            <person name="Linde D."/>
            <person name="Babiker R."/>
            <person name="Drula E."/>
            <person name="Ayuso-Fernandez I."/>
            <person name="Pacheco R."/>
            <person name="Padilla G."/>
            <person name="Ferreira P."/>
            <person name="Barriuso J."/>
            <person name="Kellner H."/>
            <person name="Castanera R."/>
            <person name="Alfaro M."/>
            <person name="Ramirez L."/>
            <person name="Pisabarro A.G."/>
            <person name="Kuo A."/>
            <person name="Tritt A."/>
            <person name="Lipzen A."/>
            <person name="He G."/>
            <person name="Yan M."/>
            <person name="Ng V."/>
            <person name="Cullen D."/>
            <person name="Martin F."/>
            <person name="Rosso M.-N."/>
            <person name="Henrissat B."/>
            <person name="Hibbett D."/>
            <person name="Martinez A.T."/>
            <person name="Grigoriev I.V."/>
        </authorList>
    </citation>
    <scope>NUCLEOTIDE SEQUENCE</scope>
    <source>
        <strain evidence="1">MF-IS2</strain>
    </source>
</reference>
<protein>
    <submittedName>
        <fullName evidence="1">Uncharacterized protein</fullName>
    </submittedName>
</protein>
<sequence length="98" mass="10923">MVLSTGMLRSYDGSGGGSGVLNRVTMPSGTGGMNVWTFLRCSFTRFMAFYFRILDCDLFRRYCVKIRTGIGSSDRIGLVQGEHSESCMVDQERRSDST</sequence>
<gene>
    <name evidence="1" type="ORF">P691DRAFT_229635</name>
</gene>
<dbReference type="EMBL" id="MU153200">
    <property type="protein sequence ID" value="KAF9439888.1"/>
    <property type="molecule type" value="Genomic_DNA"/>
</dbReference>
<evidence type="ECO:0000313" key="2">
    <source>
        <dbReference type="Proteomes" id="UP000807342"/>
    </source>
</evidence>
<keyword evidence="2" id="KW-1185">Reference proteome</keyword>
<comment type="caution">
    <text evidence="1">The sequence shown here is derived from an EMBL/GenBank/DDBJ whole genome shotgun (WGS) entry which is preliminary data.</text>
</comment>
<dbReference type="AlphaFoldDB" id="A0A9P5WWA0"/>
<organism evidence="1 2">
    <name type="scientific">Macrolepiota fuliginosa MF-IS2</name>
    <dbReference type="NCBI Taxonomy" id="1400762"/>
    <lineage>
        <taxon>Eukaryota</taxon>
        <taxon>Fungi</taxon>
        <taxon>Dikarya</taxon>
        <taxon>Basidiomycota</taxon>
        <taxon>Agaricomycotina</taxon>
        <taxon>Agaricomycetes</taxon>
        <taxon>Agaricomycetidae</taxon>
        <taxon>Agaricales</taxon>
        <taxon>Agaricineae</taxon>
        <taxon>Agaricaceae</taxon>
        <taxon>Macrolepiota</taxon>
    </lineage>
</organism>